<dbReference type="Gene3D" id="3.40.50.300">
    <property type="entry name" value="P-loop containing nucleotide triphosphate hydrolases"/>
    <property type="match status" value="1"/>
</dbReference>
<proteinExistence type="predicted"/>
<evidence type="ECO:0000313" key="3">
    <source>
        <dbReference type="Proteomes" id="UP000266497"/>
    </source>
</evidence>
<dbReference type="GO" id="GO:0004386">
    <property type="term" value="F:helicase activity"/>
    <property type="evidence" value="ECO:0007669"/>
    <property type="project" value="UniProtKB-KW"/>
</dbReference>
<sequence>MEEDKNYISLIQGDLARASQVQTGMPESVGMMTIKTANLTILEASQQPAPRALWKSFWYEGELSCLFADSNVGKSILAVQIADRIARTDIVLYLDFELSEKQFQLRYTDRHGRLHTFPDKLYRVSIDCNSLLDANFEEAIIGSIEQMALQTGCRIFIVDNLTYLCCAIEKGDAAGRLMIHLNNLKKRYGLSILVLAHTPKRSMECPITSNDLAGSKRLYNFFDSVFAIGKSALDGGLRYVKQLKVRYGTFSHDADNVIIYEIEKVDAFLQFVPRGFSTEKEHLKRLGDNESSQRDFQILHLAQSGKSVREIASQVNCGKSTVSRIIQRSKNGSHTDELSVPPSRPIGKRDNGTDRTANEVRQTELLAGQGNGEDKA</sequence>
<keyword evidence="2" id="KW-0547">Nucleotide-binding</keyword>
<feature type="compositionally biased region" description="Basic and acidic residues" evidence="1">
    <location>
        <begin position="347"/>
        <end position="362"/>
    </location>
</feature>
<reference evidence="2 3" key="1">
    <citation type="submission" date="2018-08" db="EMBL/GenBank/DDBJ databases">
        <title>A genome reference for cultivated species of the human gut microbiota.</title>
        <authorList>
            <person name="Zou Y."/>
            <person name="Xue W."/>
            <person name="Luo G."/>
        </authorList>
    </citation>
    <scope>NUCLEOTIDE SEQUENCE [LARGE SCALE GENOMIC DNA]</scope>
    <source>
        <strain evidence="2 3">AF25-30LB</strain>
    </source>
</reference>
<keyword evidence="2" id="KW-0378">Hydrolase</keyword>
<evidence type="ECO:0000256" key="1">
    <source>
        <dbReference type="SAM" id="MobiDB-lite"/>
    </source>
</evidence>
<dbReference type="Pfam" id="PF13481">
    <property type="entry name" value="AAA_25"/>
    <property type="match status" value="1"/>
</dbReference>
<accession>A0A395UQ32</accession>
<dbReference type="Proteomes" id="UP000266497">
    <property type="component" value="Unassembled WGS sequence"/>
</dbReference>
<dbReference type="Pfam" id="PF13384">
    <property type="entry name" value="HTH_23"/>
    <property type="match status" value="1"/>
</dbReference>
<dbReference type="InterPro" id="IPR027417">
    <property type="entry name" value="P-loop_NTPase"/>
</dbReference>
<dbReference type="AlphaFoldDB" id="A0A395UQ32"/>
<dbReference type="SUPFAM" id="SSF52540">
    <property type="entry name" value="P-loop containing nucleoside triphosphate hydrolases"/>
    <property type="match status" value="1"/>
</dbReference>
<gene>
    <name evidence="2" type="ORF">DWY53_06490</name>
</gene>
<dbReference type="EMBL" id="QRUD01000014">
    <property type="protein sequence ID" value="RGR41549.1"/>
    <property type="molecule type" value="Genomic_DNA"/>
</dbReference>
<dbReference type="Gene3D" id="1.10.10.10">
    <property type="entry name" value="Winged helix-like DNA-binding domain superfamily/Winged helix DNA-binding domain"/>
    <property type="match status" value="1"/>
</dbReference>
<protein>
    <submittedName>
        <fullName evidence="2">Helicase</fullName>
    </submittedName>
</protein>
<dbReference type="RefSeq" id="WP_117892648.1">
    <property type="nucleotide sequence ID" value="NZ_JAKKXM010000018.1"/>
</dbReference>
<comment type="caution">
    <text evidence="2">The sequence shown here is derived from an EMBL/GenBank/DDBJ whole genome shotgun (WGS) entry which is preliminary data.</text>
</comment>
<feature type="region of interest" description="Disordered" evidence="1">
    <location>
        <begin position="328"/>
        <end position="376"/>
    </location>
</feature>
<keyword evidence="2" id="KW-0067">ATP-binding</keyword>
<evidence type="ECO:0000313" key="2">
    <source>
        <dbReference type="EMBL" id="RGR41549.1"/>
    </source>
</evidence>
<organism evidence="2 3">
    <name type="scientific">Phocaeicola vulgatus</name>
    <name type="common">Bacteroides vulgatus</name>
    <dbReference type="NCBI Taxonomy" id="821"/>
    <lineage>
        <taxon>Bacteria</taxon>
        <taxon>Pseudomonadati</taxon>
        <taxon>Bacteroidota</taxon>
        <taxon>Bacteroidia</taxon>
        <taxon>Bacteroidales</taxon>
        <taxon>Bacteroidaceae</taxon>
        <taxon>Phocaeicola</taxon>
    </lineage>
</organism>
<keyword evidence="2" id="KW-0347">Helicase</keyword>
<name>A0A395UQ32_PHOVU</name>
<dbReference type="InterPro" id="IPR036388">
    <property type="entry name" value="WH-like_DNA-bd_sf"/>
</dbReference>